<protein>
    <submittedName>
        <fullName evidence="3">15-hydroxyprostaglandin dehydrogenase</fullName>
    </submittedName>
</protein>
<evidence type="ECO:0000313" key="3">
    <source>
        <dbReference type="EMBL" id="MCI16125.1"/>
    </source>
</evidence>
<dbReference type="InterPro" id="IPR002347">
    <property type="entry name" value="SDR_fam"/>
</dbReference>
<dbReference type="EMBL" id="LXQA010099532">
    <property type="protein sequence ID" value="MCI16125.1"/>
    <property type="molecule type" value="Genomic_DNA"/>
</dbReference>
<dbReference type="GO" id="GO:0016616">
    <property type="term" value="F:oxidoreductase activity, acting on the CH-OH group of donors, NAD or NADP as acceptor"/>
    <property type="evidence" value="ECO:0007669"/>
    <property type="project" value="TreeGrafter"/>
</dbReference>
<dbReference type="AlphaFoldDB" id="A0A392PYS2"/>
<dbReference type="Pfam" id="PF00106">
    <property type="entry name" value="adh_short"/>
    <property type="match status" value="1"/>
</dbReference>
<comment type="similarity">
    <text evidence="1">Belongs to the short-chain dehydrogenases/reductases (SDR) family.</text>
</comment>
<reference evidence="3 4" key="1">
    <citation type="journal article" date="2018" name="Front. Plant Sci.">
        <title>Red Clover (Trifolium pratense) and Zigzag Clover (T. medium) - A Picture of Genomic Similarities and Differences.</title>
        <authorList>
            <person name="Dluhosova J."/>
            <person name="Istvanek J."/>
            <person name="Nedelnik J."/>
            <person name="Repkova J."/>
        </authorList>
    </citation>
    <scope>NUCLEOTIDE SEQUENCE [LARGE SCALE GENOMIC DNA]</scope>
    <source>
        <strain evidence="4">cv. 10/8</strain>
        <tissue evidence="3">Leaf</tissue>
    </source>
</reference>
<dbReference type="Proteomes" id="UP000265520">
    <property type="component" value="Unassembled WGS sequence"/>
</dbReference>
<comment type="caution">
    <text evidence="3">The sequence shown here is derived from an EMBL/GenBank/DDBJ whole genome shotgun (WGS) entry which is preliminary data.</text>
</comment>
<dbReference type="GO" id="GO:0005737">
    <property type="term" value="C:cytoplasm"/>
    <property type="evidence" value="ECO:0007669"/>
    <property type="project" value="TreeGrafter"/>
</dbReference>
<evidence type="ECO:0000313" key="4">
    <source>
        <dbReference type="Proteomes" id="UP000265520"/>
    </source>
</evidence>
<evidence type="ECO:0000256" key="2">
    <source>
        <dbReference type="ARBA" id="ARBA00023002"/>
    </source>
</evidence>
<evidence type="ECO:0000256" key="1">
    <source>
        <dbReference type="ARBA" id="ARBA00006484"/>
    </source>
</evidence>
<name>A0A392PYS2_9FABA</name>
<sequence>CINSKPPTGDLAAAFEKHVSTFGGLDICIASAGIGNPIPFDKDETDGTRSWRHTLNVNFIAVFDTTRLAVSLKCDLVLVFHIL</sequence>
<dbReference type="PANTHER" id="PTHR44229">
    <property type="entry name" value="15-HYDROXYPROSTAGLANDIN DEHYDROGENASE [NAD(+)]"/>
    <property type="match status" value="1"/>
</dbReference>
<dbReference type="Gene3D" id="3.40.50.720">
    <property type="entry name" value="NAD(P)-binding Rossmann-like Domain"/>
    <property type="match status" value="1"/>
</dbReference>
<organism evidence="3 4">
    <name type="scientific">Trifolium medium</name>
    <dbReference type="NCBI Taxonomy" id="97028"/>
    <lineage>
        <taxon>Eukaryota</taxon>
        <taxon>Viridiplantae</taxon>
        <taxon>Streptophyta</taxon>
        <taxon>Embryophyta</taxon>
        <taxon>Tracheophyta</taxon>
        <taxon>Spermatophyta</taxon>
        <taxon>Magnoliopsida</taxon>
        <taxon>eudicotyledons</taxon>
        <taxon>Gunneridae</taxon>
        <taxon>Pentapetalae</taxon>
        <taxon>rosids</taxon>
        <taxon>fabids</taxon>
        <taxon>Fabales</taxon>
        <taxon>Fabaceae</taxon>
        <taxon>Papilionoideae</taxon>
        <taxon>50 kb inversion clade</taxon>
        <taxon>NPAAA clade</taxon>
        <taxon>Hologalegina</taxon>
        <taxon>IRL clade</taxon>
        <taxon>Trifolieae</taxon>
        <taxon>Trifolium</taxon>
    </lineage>
</organism>
<proteinExistence type="inferred from homology"/>
<dbReference type="InterPro" id="IPR036291">
    <property type="entry name" value="NAD(P)-bd_dom_sf"/>
</dbReference>
<dbReference type="SUPFAM" id="SSF51735">
    <property type="entry name" value="NAD(P)-binding Rossmann-fold domains"/>
    <property type="match status" value="1"/>
</dbReference>
<keyword evidence="4" id="KW-1185">Reference proteome</keyword>
<accession>A0A392PYS2</accession>
<dbReference type="PANTHER" id="PTHR44229:SF4">
    <property type="entry name" value="15-HYDROXYPROSTAGLANDIN DEHYDROGENASE [NAD(+)]"/>
    <property type="match status" value="1"/>
</dbReference>
<feature type="non-terminal residue" evidence="3">
    <location>
        <position position="1"/>
    </location>
</feature>
<keyword evidence="2" id="KW-0560">Oxidoreductase</keyword>